<dbReference type="Proteomes" id="UP000076738">
    <property type="component" value="Unassembled WGS sequence"/>
</dbReference>
<keyword evidence="2" id="KW-1185">Reference proteome</keyword>
<evidence type="ECO:0000313" key="1">
    <source>
        <dbReference type="EMBL" id="KZO92172.1"/>
    </source>
</evidence>
<proteinExistence type="predicted"/>
<accession>A0A167I0F2</accession>
<dbReference type="AlphaFoldDB" id="A0A167I0F2"/>
<gene>
    <name evidence="1" type="ORF">CALVIDRAFT_547055</name>
</gene>
<sequence length="113" mass="12598">MAPFRLLTVNTVPERAKRVIARIVDEVKGDWEILHVGNVERIEDVQAAVTREQPDVLFTASMWTPEQAQEIVALAKGVKPELRTLSMPQGLQAERGPDGVVLYVKEKLPELLG</sequence>
<evidence type="ECO:0000313" key="2">
    <source>
        <dbReference type="Proteomes" id="UP000076738"/>
    </source>
</evidence>
<dbReference type="OrthoDB" id="2772415at2759"/>
<name>A0A167I0F2_CALVF</name>
<organism evidence="1 2">
    <name type="scientific">Calocera viscosa (strain TUFC12733)</name>
    <dbReference type="NCBI Taxonomy" id="1330018"/>
    <lineage>
        <taxon>Eukaryota</taxon>
        <taxon>Fungi</taxon>
        <taxon>Dikarya</taxon>
        <taxon>Basidiomycota</taxon>
        <taxon>Agaricomycotina</taxon>
        <taxon>Dacrymycetes</taxon>
        <taxon>Dacrymycetales</taxon>
        <taxon>Dacrymycetaceae</taxon>
        <taxon>Calocera</taxon>
    </lineage>
</organism>
<reference evidence="1 2" key="1">
    <citation type="journal article" date="2016" name="Mol. Biol. Evol.">
        <title>Comparative Genomics of Early-Diverging Mushroom-Forming Fungi Provides Insights into the Origins of Lignocellulose Decay Capabilities.</title>
        <authorList>
            <person name="Nagy L.G."/>
            <person name="Riley R."/>
            <person name="Tritt A."/>
            <person name="Adam C."/>
            <person name="Daum C."/>
            <person name="Floudas D."/>
            <person name="Sun H."/>
            <person name="Yadav J.S."/>
            <person name="Pangilinan J."/>
            <person name="Larsson K.H."/>
            <person name="Matsuura K."/>
            <person name="Barry K."/>
            <person name="Labutti K."/>
            <person name="Kuo R."/>
            <person name="Ohm R.A."/>
            <person name="Bhattacharya S.S."/>
            <person name="Shirouzu T."/>
            <person name="Yoshinaga Y."/>
            <person name="Martin F.M."/>
            <person name="Grigoriev I.V."/>
            <person name="Hibbett D.S."/>
        </authorList>
    </citation>
    <scope>NUCLEOTIDE SEQUENCE [LARGE SCALE GENOMIC DNA]</scope>
    <source>
        <strain evidence="1 2">TUFC12733</strain>
    </source>
</reference>
<protein>
    <submittedName>
        <fullName evidence="1">Uncharacterized protein</fullName>
    </submittedName>
</protein>
<dbReference type="EMBL" id="KV417313">
    <property type="protein sequence ID" value="KZO92172.1"/>
    <property type="molecule type" value="Genomic_DNA"/>
</dbReference>